<evidence type="ECO:0000256" key="3">
    <source>
        <dbReference type="PROSITE-ProRule" id="PRU00284"/>
    </source>
</evidence>
<organism evidence="7 8">
    <name type="scientific">Propionispora vibrioides</name>
    <dbReference type="NCBI Taxonomy" id="112903"/>
    <lineage>
        <taxon>Bacteria</taxon>
        <taxon>Bacillati</taxon>
        <taxon>Bacillota</taxon>
        <taxon>Negativicutes</taxon>
        <taxon>Selenomonadales</taxon>
        <taxon>Sporomusaceae</taxon>
        <taxon>Propionispora</taxon>
    </lineage>
</organism>
<sequence>MKRITIRMQLIGIFSLAIALLVALVSGIMYQFEAATDNYKDMLSGTVERTINLQKSKSDFHAGLSGLRGFLGYNDETLAVTAMDEFGKSVKQVKEFAAAATAAGTKREGEKLATMLTSYVEEINAVISAKKRNDPSFTALLDSAKQKTAVIDSQFEVVSKAQDIVLHERVQEQNEHQAVVFKLVIGFSILGILLLVALIVWYSRSLARRLHNLGNEVKAVSMLDLSTQDQKAVRNDEIGDMANAVITMKTALREIVGKVRQDADVLAASSEELTAAVEEQLQNSEIISRTISEISTGSGQNTSSITEISAVVEEVTAGAEEMSASAAEVNRTTGNAVEDAKEGMHLIGKVVSQNETIEKAMQEITTVSGFLTEGSARIQEIITVIGSIAGQTNLLALNAAIEAARAGEAGKGFAVVAEEVRKLAEQSAEATRHIGEIIKKMTGDVSYSVNLVKRANEEVAAGKVAAADAAEGFTTIVSKLEAAQSGIAQIANAVEETAHGMQSIVANVQSVSAVAEETSAGTETVAGAATQQNFKLQGVSASAEDLAKMAVELNQIISKFKV</sequence>
<dbReference type="EMBL" id="FODY01000008">
    <property type="protein sequence ID" value="SEO97421.1"/>
    <property type="molecule type" value="Genomic_DNA"/>
</dbReference>
<proteinExistence type="inferred from homology"/>
<dbReference type="Pfam" id="PF00672">
    <property type="entry name" value="HAMP"/>
    <property type="match status" value="1"/>
</dbReference>
<dbReference type="PROSITE" id="PS50885">
    <property type="entry name" value="HAMP"/>
    <property type="match status" value="1"/>
</dbReference>
<keyword evidence="4" id="KW-0812">Transmembrane</keyword>
<dbReference type="GO" id="GO:0007165">
    <property type="term" value="P:signal transduction"/>
    <property type="evidence" value="ECO:0007669"/>
    <property type="project" value="UniProtKB-KW"/>
</dbReference>
<evidence type="ECO:0000256" key="4">
    <source>
        <dbReference type="SAM" id="Phobius"/>
    </source>
</evidence>
<evidence type="ECO:0000259" key="6">
    <source>
        <dbReference type="PROSITE" id="PS50885"/>
    </source>
</evidence>
<dbReference type="AlphaFoldDB" id="A0A1H8U2N7"/>
<keyword evidence="1 3" id="KW-0807">Transducer</keyword>
<dbReference type="Gene3D" id="1.10.287.950">
    <property type="entry name" value="Methyl-accepting chemotaxis protein"/>
    <property type="match status" value="1"/>
</dbReference>
<name>A0A1H8U2N7_9FIRM</name>
<keyword evidence="8" id="KW-1185">Reference proteome</keyword>
<feature type="domain" description="Methyl-accepting transducer" evidence="5">
    <location>
        <begin position="276"/>
        <end position="512"/>
    </location>
</feature>
<dbReference type="GO" id="GO:0004888">
    <property type="term" value="F:transmembrane signaling receptor activity"/>
    <property type="evidence" value="ECO:0007669"/>
    <property type="project" value="InterPro"/>
</dbReference>
<comment type="similarity">
    <text evidence="2">Belongs to the methyl-accepting chemotaxis (MCP) protein family.</text>
</comment>
<keyword evidence="4" id="KW-0472">Membrane</keyword>
<dbReference type="InterPro" id="IPR004090">
    <property type="entry name" value="Chemotax_Me-accpt_rcpt"/>
</dbReference>
<evidence type="ECO:0000259" key="5">
    <source>
        <dbReference type="PROSITE" id="PS50111"/>
    </source>
</evidence>
<evidence type="ECO:0000313" key="7">
    <source>
        <dbReference type="EMBL" id="SEO97421.1"/>
    </source>
</evidence>
<dbReference type="Proteomes" id="UP000198847">
    <property type="component" value="Unassembled WGS sequence"/>
</dbReference>
<dbReference type="PANTHER" id="PTHR32089:SF112">
    <property type="entry name" value="LYSOZYME-LIKE PROTEIN-RELATED"/>
    <property type="match status" value="1"/>
</dbReference>
<evidence type="ECO:0000256" key="2">
    <source>
        <dbReference type="ARBA" id="ARBA00029447"/>
    </source>
</evidence>
<dbReference type="PROSITE" id="PS50111">
    <property type="entry name" value="CHEMOTAXIS_TRANSDUC_2"/>
    <property type="match status" value="1"/>
</dbReference>
<dbReference type="CDD" id="cd11386">
    <property type="entry name" value="MCP_signal"/>
    <property type="match status" value="1"/>
</dbReference>
<dbReference type="OrthoDB" id="1673594at2"/>
<evidence type="ECO:0000313" key="8">
    <source>
        <dbReference type="Proteomes" id="UP000198847"/>
    </source>
</evidence>
<feature type="domain" description="HAMP" evidence="6">
    <location>
        <begin position="204"/>
        <end position="257"/>
    </location>
</feature>
<dbReference type="PANTHER" id="PTHR32089">
    <property type="entry name" value="METHYL-ACCEPTING CHEMOTAXIS PROTEIN MCPB"/>
    <property type="match status" value="1"/>
</dbReference>
<dbReference type="Gene3D" id="6.10.340.10">
    <property type="match status" value="1"/>
</dbReference>
<dbReference type="SMART" id="SM00283">
    <property type="entry name" value="MA"/>
    <property type="match status" value="1"/>
</dbReference>
<dbReference type="GO" id="GO:0016020">
    <property type="term" value="C:membrane"/>
    <property type="evidence" value="ECO:0007669"/>
    <property type="project" value="InterPro"/>
</dbReference>
<gene>
    <name evidence="7" type="ORF">SAMN04490178_1086</name>
</gene>
<accession>A0A1H8U2N7</accession>
<dbReference type="InterPro" id="IPR003660">
    <property type="entry name" value="HAMP_dom"/>
</dbReference>
<evidence type="ECO:0000256" key="1">
    <source>
        <dbReference type="ARBA" id="ARBA00023224"/>
    </source>
</evidence>
<feature type="transmembrane region" description="Helical" evidence="4">
    <location>
        <begin position="179"/>
        <end position="202"/>
    </location>
</feature>
<protein>
    <submittedName>
        <fullName evidence="7">Methyl-accepting chemotaxis protein</fullName>
    </submittedName>
</protein>
<dbReference type="PRINTS" id="PR00260">
    <property type="entry name" value="CHEMTRNSDUCR"/>
</dbReference>
<reference evidence="7 8" key="1">
    <citation type="submission" date="2016-10" db="EMBL/GenBank/DDBJ databases">
        <authorList>
            <person name="de Groot N.N."/>
        </authorList>
    </citation>
    <scope>NUCLEOTIDE SEQUENCE [LARGE SCALE GENOMIC DNA]</scope>
    <source>
        <strain evidence="7 8">DSM 13305</strain>
    </source>
</reference>
<dbReference type="Pfam" id="PF00015">
    <property type="entry name" value="MCPsignal"/>
    <property type="match status" value="1"/>
</dbReference>
<dbReference type="RefSeq" id="WP_091745634.1">
    <property type="nucleotide sequence ID" value="NZ_FODY01000008.1"/>
</dbReference>
<dbReference type="SUPFAM" id="SSF58104">
    <property type="entry name" value="Methyl-accepting chemotaxis protein (MCP) signaling domain"/>
    <property type="match status" value="1"/>
</dbReference>
<dbReference type="STRING" id="112903.SAMN04490178_1086"/>
<dbReference type="GO" id="GO:0006935">
    <property type="term" value="P:chemotaxis"/>
    <property type="evidence" value="ECO:0007669"/>
    <property type="project" value="InterPro"/>
</dbReference>
<dbReference type="SMART" id="SM00304">
    <property type="entry name" value="HAMP"/>
    <property type="match status" value="1"/>
</dbReference>
<dbReference type="InterPro" id="IPR004089">
    <property type="entry name" value="MCPsignal_dom"/>
</dbReference>
<keyword evidence="4" id="KW-1133">Transmembrane helix</keyword>